<accession>X1SCP3</accession>
<evidence type="ECO:0000256" key="1">
    <source>
        <dbReference type="SAM" id="MobiDB-lite"/>
    </source>
</evidence>
<proteinExistence type="predicted"/>
<protein>
    <submittedName>
        <fullName evidence="2">Uncharacterized protein</fullName>
    </submittedName>
</protein>
<evidence type="ECO:0000313" key="2">
    <source>
        <dbReference type="EMBL" id="GAI90748.1"/>
    </source>
</evidence>
<organism evidence="2">
    <name type="scientific">marine sediment metagenome</name>
    <dbReference type="NCBI Taxonomy" id="412755"/>
    <lineage>
        <taxon>unclassified sequences</taxon>
        <taxon>metagenomes</taxon>
        <taxon>ecological metagenomes</taxon>
    </lineage>
</organism>
<name>X1SCP3_9ZZZZ</name>
<gene>
    <name evidence="2" type="ORF">S12H4_40149</name>
</gene>
<reference evidence="2" key="1">
    <citation type="journal article" date="2014" name="Front. Microbiol.">
        <title>High frequency of phylogenetically diverse reductive dehalogenase-homologous genes in deep subseafloor sedimentary metagenomes.</title>
        <authorList>
            <person name="Kawai M."/>
            <person name="Futagami T."/>
            <person name="Toyoda A."/>
            <person name="Takaki Y."/>
            <person name="Nishi S."/>
            <person name="Hori S."/>
            <person name="Arai W."/>
            <person name="Tsubouchi T."/>
            <person name="Morono Y."/>
            <person name="Uchiyama I."/>
            <person name="Ito T."/>
            <person name="Fujiyama A."/>
            <person name="Inagaki F."/>
            <person name="Takami H."/>
        </authorList>
    </citation>
    <scope>NUCLEOTIDE SEQUENCE</scope>
    <source>
        <strain evidence="2">Expedition CK06-06</strain>
    </source>
</reference>
<dbReference type="AlphaFoldDB" id="X1SCP3"/>
<comment type="caution">
    <text evidence="2">The sequence shown here is derived from an EMBL/GenBank/DDBJ whole genome shotgun (WGS) entry which is preliminary data.</text>
</comment>
<feature type="region of interest" description="Disordered" evidence="1">
    <location>
        <begin position="1"/>
        <end position="30"/>
    </location>
</feature>
<feature type="compositionally biased region" description="Basic and acidic residues" evidence="1">
    <location>
        <begin position="7"/>
        <end position="16"/>
    </location>
</feature>
<dbReference type="EMBL" id="BARW01024340">
    <property type="protein sequence ID" value="GAI90748.1"/>
    <property type="molecule type" value="Genomic_DNA"/>
</dbReference>
<sequence>MGKRNRERVARIRAGQEKSIATPTDPKEKAEHGLCPFPGCRERPLWAEGAHGFCFTHEKFVADLVFIFPQIQWQPVQPKSGLVLPGSPEFGMPQVVKKHSGGR</sequence>